<evidence type="ECO:0000313" key="2">
    <source>
        <dbReference type="Proteomes" id="UP000016936"/>
    </source>
</evidence>
<dbReference type="Proteomes" id="UP000016936">
    <property type="component" value="Unassembled WGS sequence"/>
</dbReference>
<reference evidence="1 2" key="1">
    <citation type="journal article" date="2012" name="PLoS Pathog.">
        <title>Diverse lifestyles and strategies of plant pathogenesis encoded in the genomes of eighteen Dothideomycetes fungi.</title>
        <authorList>
            <person name="Ohm R.A."/>
            <person name="Feau N."/>
            <person name="Henrissat B."/>
            <person name="Schoch C.L."/>
            <person name="Horwitz B.A."/>
            <person name="Barry K.W."/>
            <person name="Condon B.J."/>
            <person name="Copeland A.C."/>
            <person name="Dhillon B."/>
            <person name="Glaser F."/>
            <person name="Hesse C.N."/>
            <person name="Kosti I."/>
            <person name="LaButti K."/>
            <person name="Lindquist E.A."/>
            <person name="Lucas S."/>
            <person name="Salamov A.A."/>
            <person name="Bradshaw R.E."/>
            <person name="Ciuffetti L."/>
            <person name="Hamelin R.C."/>
            <person name="Kema G.H.J."/>
            <person name="Lawrence C."/>
            <person name="Scott J.A."/>
            <person name="Spatafora J.W."/>
            <person name="Turgeon B.G."/>
            <person name="de Wit P.J.G.M."/>
            <person name="Zhong S."/>
            <person name="Goodwin S.B."/>
            <person name="Grigoriev I.V."/>
        </authorList>
    </citation>
    <scope>NUCLEOTIDE SEQUENCE [LARGE SCALE GENOMIC DNA]</scope>
    <source>
        <strain evidence="2">C5 / ATCC 48332 / race O</strain>
    </source>
</reference>
<accession>M2TIU9</accession>
<keyword evidence="2" id="KW-1185">Reference proteome</keyword>
<proteinExistence type="predicted"/>
<protein>
    <submittedName>
        <fullName evidence="1">Uncharacterized protein</fullName>
    </submittedName>
</protein>
<gene>
    <name evidence="1" type="ORF">COCHEDRAFT_1207405</name>
</gene>
<dbReference type="EMBL" id="KB445585">
    <property type="protein sequence ID" value="EMD86434.1"/>
    <property type="molecule type" value="Genomic_DNA"/>
</dbReference>
<name>M2TIU9_COCH5</name>
<evidence type="ECO:0000313" key="1">
    <source>
        <dbReference type="EMBL" id="EMD86434.1"/>
    </source>
</evidence>
<dbReference type="AlphaFoldDB" id="M2TIU9"/>
<reference evidence="2" key="2">
    <citation type="journal article" date="2013" name="PLoS Genet.">
        <title>Comparative genome structure, secondary metabolite, and effector coding capacity across Cochliobolus pathogens.</title>
        <authorList>
            <person name="Condon B.J."/>
            <person name="Leng Y."/>
            <person name="Wu D."/>
            <person name="Bushley K.E."/>
            <person name="Ohm R.A."/>
            <person name="Otillar R."/>
            <person name="Martin J."/>
            <person name="Schackwitz W."/>
            <person name="Grimwood J."/>
            <person name="MohdZainudin N."/>
            <person name="Xue C."/>
            <person name="Wang R."/>
            <person name="Manning V.A."/>
            <person name="Dhillon B."/>
            <person name="Tu Z.J."/>
            <person name="Steffenson B.J."/>
            <person name="Salamov A."/>
            <person name="Sun H."/>
            <person name="Lowry S."/>
            <person name="LaButti K."/>
            <person name="Han J."/>
            <person name="Copeland A."/>
            <person name="Lindquist E."/>
            <person name="Barry K."/>
            <person name="Schmutz J."/>
            <person name="Baker S.E."/>
            <person name="Ciuffetti L.M."/>
            <person name="Grigoriev I.V."/>
            <person name="Zhong S."/>
            <person name="Turgeon B.G."/>
        </authorList>
    </citation>
    <scope>NUCLEOTIDE SEQUENCE [LARGE SCALE GENOMIC DNA]</scope>
    <source>
        <strain evidence="2">C5 / ATCC 48332 / race O</strain>
    </source>
</reference>
<dbReference type="HOGENOM" id="CLU_1992408_0_0_1"/>
<organism evidence="1 2">
    <name type="scientific">Cochliobolus heterostrophus (strain C5 / ATCC 48332 / race O)</name>
    <name type="common">Southern corn leaf blight fungus</name>
    <name type="synonym">Bipolaris maydis</name>
    <dbReference type="NCBI Taxonomy" id="701091"/>
    <lineage>
        <taxon>Eukaryota</taxon>
        <taxon>Fungi</taxon>
        <taxon>Dikarya</taxon>
        <taxon>Ascomycota</taxon>
        <taxon>Pezizomycotina</taxon>
        <taxon>Dothideomycetes</taxon>
        <taxon>Pleosporomycetidae</taxon>
        <taxon>Pleosporales</taxon>
        <taxon>Pleosporineae</taxon>
        <taxon>Pleosporaceae</taxon>
        <taxon>Bipolaris</taxon>
    </lineage>
</organism>
<sequence length="125" mass="13869">MIHIDAGAKIDGDFRGACGMTFAPFRIIIGYRERITPHARMQDQQQQNDHAMLPLGIANLVFTMSYDISDDVDIKPNTASLSPRPILSQPSEEPIRPSYHLPIATTKQSFSLQFPIANSTACHSD</sequence>